<dbReference type="GO" id="GO:0004514">
    <property type="term" value="F:nicotinate-nucleotide diphosphorylase (carboxylating) activity"/>
    <property type="evidence" value="ECO:0007669"/>
    <property type="project" value="UniProtKB-EC"/>
</dbReference>
<evidence type="ECO:0000256" key="7">
    <source>
        <dbReference type="ARBA" id="ARBA00022642"/>
    </source>
</evidence>
<comment type="similarity">
    <text evidence="3 12">Belongs to the NadC/ModD family.</text>
</comment>
<dbReference type="Gene3D" id="3.20.20.70">
    <property type="entry name" value="Aldolase class I"/>
    <property type="match status" value="1"/>
</dbReference>
<dbReference type="FunFam" id="3.20.20.70:FF:000090">
    <property type="entry name" value="Nicotinate-nucleotide pyrophosphorylase [carboxylating]"/>
    <property type="match status" value="1"/>
</dbReference>
<evidence type="ECO:0000259" key="14">
    <source>
        <dbReference type="Pfam" id="PF02749"/>
    </source>
</evidence>
<dbReference type="UniPathway" id="UPA00253">
    <property type="reaction ID" value="UER00331"/>
</dbReference>
<dbReference type="InterPro" id="IPR037128">
    <property type="entry name" value="Quinolinate_PRibosylTase_N_sf"/>
</dbReference>
<dbReference type="GO" id="GO:0034213">
    <property type="term" value="P:quinolinate catabolic process"/>
    <property type="evidence" value="ECO:0007669"/>
    <property type="project" value="TreeGrafter"/>
</dbReference>
<dbReference type="Pfam" id="PF02749">
    <property type="entry name" value="QRPTase_N"/>
    <property type="match status" value="1"/>
</dbReference>
<dbReference type="Gene3D" id="3.90.1170.20">
    <property type="entry name" value="Quinolinate phosphoribosyl transferase, N-terminal domain"/>
    <property type="match status" value="1"/>
</dbReference>
<keyword evidence="8 12" id="KW-0328">Glycosyltransferase</keyword>
<dbReference type="PANTHER" id="PTHR32179:SF3">
    <property type="entry name" value="NICOTINATE-NUCLEOTIDE PYROPHOSPHORYLASE [CARBOXYLATING]"/>
    <property type="match status" value="1"/>
</dbReference>
<feature type="domain" description="Quinolinate phosphoribosyl transferase C-terminal" evidence="13">
    <location>
        <begin position="127"/>
        <end position="300"/>
    </location>
</feature>
<reference evidence="16" key="1">
    <citation type="submission" date="2016-04" db="EMBL/GenBank/DDBJ databases">
        <title>Comparative genomics of biotechnologically important yeasts.</title>
        <authorList>
            <consortium name="DOE Joint Genome Institute"/>
            <person name="Riley R."/>
            <person name="Haridas S."/>
            <person name="Wolfe K.H."/>
            <person name="Lopes M.R."/>
            <person name="Hittinger C.T."/>
            <person name="Goker M."/>
            <person name="Salamov A."/>
            <person name="Wisecaver J."/>
            <person name="Long T.M."/>
            <person name="Aerts A.L."/>
            <person name="Barry K."/>
            <person name="Choi C."/>
            <person name="Clum A."/>
            <person name="Coughlan A.Y."/>
            <person name="Deshpande S."/>
            <person name="Douglass A.P."/>
            <person name="Hanson S.J."/>
            <person name="Klenk H.-P."/>
            <person name="Labutti K."/>
            <person name="Lapidus A."/>
            <person name="Lindquist E."/>
            <person name="Lipzen A."/>
            <person name="Meier-Kolthoff J.P."/>
            <person name="Ohm R.A."/>
            <person name="Otillar R.P."/>
            <person name="Pangilinan J."/>
            <person name="Peng Y."/>
            <person name="Rokas A."/>
            <person name="Rosa C.A."/>
            <person name="Scheuner C."/>
            <person name="Sibirny A.A."/>
            <person name="Slot J.C."/>
            <person name="Stielow J.B."/>
            <person name="Sun H."/>
            <person name="Kurtzman C.P."/>
            <person name="Blackwell M."/>
            <person name="Grigoriev I.V."/>
            <person name="Jeffries T.W."/>
        </authorList>
    </citation>
    <scope>NUCLEOTIDE SEQUENCE [LARGE SCALE GENOMIC DNA]</scope>
    <source>
        <strain evidence="16">NRRL YB-2248</strain>
    </source>
</reference>
<dbReference type="SUPFAM" id="SSF54675">
    <property type="entry name" value="Nicotinate/Quinolinate PRTase N-terminal domain-like"/>
    <property type="match status" value="1"/>
</dbReference>
<dbReference type="PIRSF" id="PIRSF006250">
    <property type="entry name" value="NadC_ModD"/>
    <property type="match status" value="1"/>
</dbReference>
<dbReference type="EMBL" id="KV453859">
    <property type="protein sequence ID" value="ODV84038.1"/>
    <property type="molecule type" value="Genomic_DNA"/>
</dbReference>
<evidence type="ECO:0000256" key="9">
    <source>
        <dbReference type="ARBA" id="ARBA00022679"/>
    </source>
</evidence>
<evidence type="ECO:0000256" key="5">
    <source>
        <dbReference type="ARBA" id="ARBA00011944"/>
    </source>
</evidence>
<keyword evidence="16" id="KW-1185">Reference proteome</keyword>
<accession>A0A1E4SX15</accession>
<comment type="subunit">
    <text evidence="4 12">Hexamer formed by 3 homodimers.</text>
</comment>
<dbReference type="InterPro" id="IPR027277">
    <property type="entry name" value="NadC/ModD"/>
</dbReference>
<evidence type="ECO:0000256" key="2">
    <source>
        <dbReference type="ARBA" id="ARBA00004893"/>
    </source>
</evidence>
<evidence type="ECO:0000259" key="13">
    <source>
        <dbReference type="Pfam" id="PF01729"/>
    </source>
</evidence>
<dbReference type="CDD" id="cd01572">
    <property type="entry name" value="QPRTase"/>
    <property type="match status" value="1"/>
</dbReference>
<gene>
    <name evidence="15" type="ORF">CANARDRAFT_177211</name>
</gene>
<dbReference type="InterPro" id="IPR004393">
    <property type="entry name" value="NadC"/>
</dbReference>
<dbReference type="InterPro" id="IPR002638">
    <property type="entry name" value="Quinolinate_PRibosylTrfase_C"/>
</dbReference>
<comment type="catalytic activity">
    <reaction evidence="11 12">
        <text>nicotinate beta-D-ribonucleotide + CO2 + diphosphate = quinolinate + 5-phospho-alpha-D-ribose 1-diphosphate + 2 H(+)</text>
        <dbReference type="Rhea" id="RHEA:12733"/>
        <dbReference type="ChEBI" id="CHEBI:15378"/>
        <dbReference type="ChEBI" id="CHEBI:16526"/>
        <dbReference type="ChEBI" id="CHEBI:29959"/>
        <dbReference type="ChEBI" id="CHEBI:33019"/>
        <dbReference type="ChEBI" id="CHEBI:57502"/>
        <dbReference type="ChEBI" id="CHEBI:58017"/>
        <dbReference type="EC" id="2.4.2.19"/>
    </reaction>
</comment>
<evidence type="ECO:0000313" key="16">
    <source>
        <dbReference type="Proteomes" id="UP000094801"/>
    </source>
</evidence>
<dbReference type="Proteomes" id="UP000094801">
    <property type="component" value="Unassembled WGS sequence"/>
</dbReference>
<comment type="function">
    <text evidence="1 12">Involved in the catabolism of quinolinic acid (QA).</text>
</comment>
<evidence type="ECO:0000256" key="10">
    <source>
        <dbReference type="ARBA" id="ARBA00033102"/>
    </source>
</evidence>
<evidence type="ECO:0000256" key="11">
    <source>
        <dbReference type="ARBA" id="ARBA00047445"/>
    </source>
</evidence>
<organism evidence="15 16">
    <name type="scientific">[Candida] arabinofermentans NRRL YB-2248</name>
    <dbReference type="NCBI Taxonomy" id="983967"/>
    <lineage>
        <taxon>Eukaryota</taxon>
        <taxon>Fungi</taxon>
        <taxon>Dikarya</taxon>
        <taxon>Ascomycota</taxon>
        <taxon>Saccharomycotina</taxon>
        <taxon>Pichiomycetes</taxon>
        <taxon>Pichiales</taxon>
        <taxon>Pichiaceae</taxon>
        <taxon>Ogataea</taxon>
        <taxon>Ogataea/Candida clade</taxon>
    </lineage>
</organism>
<dbReference type="GO" id="GO:0005737">
    <property type="term" value="C:cytoplasm"/>
    <property type="evidence" value="ECO:0007669"/>
    <property type="project" value="TreeGrafter"/>
</dbReference>
<comment type="pathway">
    <text evidence="2 12">Cofactor biosynthesis; NAD(+) biosynthesis; nicotinate D-ribonucleotide from quinolinate: step 1/1.</text>
</comment>
<name>A0A1E4SX15_9ASCO</name>
<dbReference type="NCBIfam" id="TIGR00078">
    <property type="entry name" value="nadC"/>
    <property type="match status" value="1"/>
</dbReference>
<dbReference type="InterPro" id="IPR013785">
    <property type="entry name" value="Aldolase_TIM"/>
</dbReference>
<evidence type="ECO:0000256" key="3">
    <source>
        <dbReference type="ARBA" id="ARBA00009400"/>
    </source>
</evidence>
<evidence type="ECO:0000313" key="15">
    <source>
        <dbReference type="EMBL" id="ODV84038.1"/>
    </source>
</evidence>
<keyword evidence="9 12" id="KW-0808">Transferase</keyword>
<dbReference type="OrthoDB" id="10067394at2759"/>
<evidence type="ECO:0000256" key="6">
    <source>
        <dbReference type="ARBA" id="ARBA00020990"/>
    </source>
</evidence>
<dbReference type="AlphaFoldDB" id="A0A1E4SX15"/>
<evidence type="ECO:0000256" key="4">
    <source>
        <dbReference type="ARBA" id="ARBA00011218"/>
    </source>
</evidence>
<evidence type="ECO:0000256" key="1">
    <source>
        <dbReference type="ARBA" id="ARBA00003237"/>
    </source>
</evidence>
<dbReference type="FunFam" id="3.90.1170.20:FF:000003">
    <property type="entry name" value="Nicotinate-nucleotide pyrophosphorylase [carboxylating]"/>
    <property type="match status" value="1"/>
</dbReference>
<evidence type="ECO:0000256" key="12">
    <source>
        <dbReference type="PIRNR" id="PIRNR006250"/>
    </source>
</evidence>
<dbReference type="PANTHER" id="PTHR32179">
    <property type="entry name" value="NICOTINATE-NUCLEOTIDE PYROPHOSPHORYLASE [CARBOXYLATING]"/>
    <property type="match status" value="1"/>
</dbReference>
<sequence length="306" mass="33643">MSTFKNPNPDYQHLLPSSSSWKPTITSWLNEDIPSFDYGGYVVGSNIQTATLYCKSKGILSGIPFAQEVYDQCELTVEWYYKEGDLLDPLTTTTNGKIAIAKVKGPVKNILQAERLSLNIISRCSGITTHSNSVLTKARSVGYNGIIAGTRKTTPGLRLLEKYSMLIGGIDCHRYDLSSMVMLKDNHIWATGSITKAIENARKVCGFSMKVEVEVDCEKDAIEAIEAGADVIMLDNFTGDDLKIVANNLKKKFNNSKSYLLECSGGLTLDNLDGFLCDDIDVYSTSSVHQGCSIVDFSLKIDKTND</sequence>
<dbReference type="InterPro" id="IPR036068">
    <property type="entry name" value="Nicotinate_pribotase-like_C"/>
</dbReference>
<dbReference type="Pfam" id="PF01729">
    <property type="entry name" value="QRPTase_C"/>
    <property type="match status" value="1"/>
</dbReference>
<dbReference type="STRING" id="983967.A0A1E4SX15"/>
<dbReference type="EC" id="2.4.2.19" evidence="5 12"/>
<protein>
    <recommendedName>
        <fullName evidence="6 12">Nicotinate-nucleotide pyrophosphorylase [carboxylating]</fullName>
        <ecNumber evidence="5 12">2.4.2.19</ecNumber>
    </recommendedName>
    <alternativeName>
        <fullName evidence="10 12">Quinolinate phosphoribosyltransferase [decarboxylating]</fullName>
    </alternativeName>
</protein>
<evidence type="ECO:0000256" key="8">
    <source>
        <dbReference type="ARBA" id="ARBA00022676"/>
    </source>
</evidence>
<dbReference type="InterPro" id="IPR022412">
    <property type="entry name" value="Quinolinate_PRibosylTrfase_N"/>
</dbReference>
<proteinExistence type="inferred from homology"/>
<dbReference type="SUPFAM" id="SSF51690">
    <property type="entry name" value="Nicotinate/Quinolinate PRTase C-terminal domain-like"/>
    <property type="match status" value="1"/>
</dbReference>
<keyword evidence="7 12" id="KW-0662">Pyridine nucleotide biosynthesis</keyword>
<feature type="domain" description="Quinolinate phosphoribosyl transferase N-terminal" evidence="14">
    <location>
        <begin position="47"/>
        <end position="125"/>
    </location>
</feature>
<dbReference type="GO" id="GO:0009435">
    <property type="term" value="P:NAD+ biosynthetic process"/>
    <property type="evidence" value="ECO:0007669"/>
    <property type="project" value="UniProtKB-UniPathway"/>
</dbReference>